<keyword evidence="2" id="KW-1185">Reference proteome</keyword>
<reference evidence="1" key="1">
    <citation type="submission" date="2019-03" db="EMBL/GenBank/DDBJ databases">
        <title>Long read genome sequence of the mycoparasitic Pythium oligandrum ATCC 38472 isolated from sugarbeet rhizosphere.</title>
        <authorList>
            <person name="Gaulin E."/>
        </authorList>
    </citation>
    <scope>NUCLEOTIDE SEQUENCE</scope>
    <source>
        <strain evidence="1">ATCC 38472_TT</strain>
    </source>
</reference>
<evidence type="ECO:0000313" key="1">
    <source>
        <dbReference type="EMBL" id="TMW58032.1"/>
    </source>
</evidence>
<dbReference type="Proteomes" id="UP000794436">
    <property type="component" value="Unassembled WGS sequence"/>
</dbReference>
<gene>
    <name evidence="1" type="ORF">Poli38472_013506</name>
</gene>
<dbReference type="OrthoDB" id="168446at2759"/>
<accession>A0A8K1C8Q9</accession>
<name>A0A8K1C8Q9_PYTOL</name>
<comment type="caution">
    <text evidence="1">The sequence shown here is derived from an EMBL/GenBank/DDBJ whole genome shotgun (WGS) entry which is preliminary data.</text>
</comment>
<organism evidence="1 2">
    <name type="scientific">Pythium oligandrum</name>
    <name type="common">Mycoparasitic fungus</name>
    <dbReference type="NCBI Taxonomy" id="41045"/>
    <lineage>
        <taxon>Eukaryota</taxon>
        <taxon>Sar</taxon>
        <taxon>Stramenopiles</taxon>
        <taxon>Oomycota</taxon>
        <taxon>Peronosporomycetes</taxon>
        <taxon>Pythiales</taxon>
        <taxon>Pythiaceae</taxon>
        <taxon>Pythium</taxon>
    </lineage>
</organism>
<proteinExistence type="predicted"/>
<dbReference type="EMBL" id="SPLM01000113">
    <property type="protein sequence ID" value="TMW58032.1"/>
    <property type="molecule type" value="Genomic_DNA"/>
</dbReference>
<protein>
    <submittedName>
        <fullName evidence="1">Uncharacterized protein</fullName>
    </submittedName>
</protein>
<evidence type="ECO:0000313" key="2">
    <source>
        <dbReference type="Proteomes" id="UP000794436"/>
    </source>
</evidence>
<dbReference type="AlphaFoldDB" id="A0A8K1C8Q9"/>
<sequence>MTRDDAEAMLLDVAPHVHAAVTAFEPPEGYTAYPMPTKNNAQRSLIYSYGRRVQSLQDGKSLWFCLASAQCRANRTTISTVANISGCTRHLQVFHGIVSPKTLTMTKKALVSMESGALESNETDSSGQPHRVRVLDAVRTIVVRNLLPLRAVPVMLDGSPQVDSRVEEADVIHSLLEMFGATQKTIADGIRCELAIAMAPLLHLSLTKSTSSSGDALVLRARFLTEGFEVKDVGLGVKRMEGTNDSMMVVHWIERVLDAYRIKWLNDVATVTVDSELPHASDLEVALSVHFQRPCALTCADLCLSVLACTMGVRDSPMRRLVEAVLAIARFAVSVDSLEEVFEEVAQDILALVRCDSTGRLPWHLIFAVMERAVVGWDEIHNAISTGPTPSCPPVLLTEFTQPELLEAISILHPIQRLLSPSARVDEDTSNETRTTMEALIAITATMAGRTISSMFRNNEYLLTSQLSLETSEPKSR</sequence>